<name>A0A5E7VR51_PSEFL</name>
<evidence type="ECO:0000313" key="2">
    <source>
        <dbReference type="EMBL" id="VVQ25241.1"/>
    </source>
</evidence>
<evidence type="ECO:0000313" key="3">
    <source>
        <dbReference type="Proteomes" id="UP000381378"/>
    </source>
</evidence>
<dbReference type="PANTHER" id="PTHR32305:SF15">
    <property type="entry name" value="PROTEIN RHSA-RELATED"/>
    <property type="match status" value="1"/>
</dbReference>
<dbReference type="EMBL" id="CABVJF010000033">
    <property type="protein sequence ID" value="VVQ25241.1"/>
    <property type="molecule type" value="Genomic_DNA"/>
</dbReference>
<dbReference type="Gene3D" id="2.180.10.10">
    <property type="entry name" value="RHS repeat-associated core"/>
    <property type="match status" value="1"/>
</dbReference>
<dbReference type="PANTHER" id="PTHR32305">
    <property type="match status" value="1"/>
</dbReference>
<dbReference type="Pfam" id="PF14414">
    <property type="entry name" value="WHH"/>
    <property type="match status" value="1"/>
</dbReference>
<dbReference type="PRINTS" id="PR00394">
    <property type="entry name" value="RHSPROTEIN"/>
</dbReference>
<organism evidence="2 3">
    <name type="scientific">Pseudomonas fluorescens</name>
    <dbReference type="NCBI Taxonomy" id="294"/>
    <lineage>
        <taxon>Bacteria</taxon>
        <taxon>Pseudomonadati</taxon>
        <taxon>Pseudomonadota</taxon>
        <taxon>Gammaproteobacteria</taxon>
        <taxon>Pseudomonadales</taxon>
        <taxon>Pseudomonadaceae</taxon>
        <taxon>Pseudomonas</taxon>
    </lineage>
</organism>
<evidence type="ECO:0000259" key="1">
    <source>
        <dbReference type="Pfam" id="PF03527"/>
    </source>
</evidence>
<dbReference type="AlphaFoldDB" id="A0A5E7VR51"/>
<protein>
    <recommendedName>
        <fullName evidence="1">RHS protein conserved region domain-containing protein</fullName>
    </recommendedName>
</protein>
<gene>
    <name evidence="2" type="ORF">PS928_05964</name>
</gene>
<dbReference type="InterPro" id="IPR032869">
    <property type="entry name" value="WHH_dom_containing"/>
</dbReference>
<proteinExistence type="predicted"/>
<dbReference type="InterPro" id="IPR022385">
    <property type="entry name" value="Rhs_assc_core"/>
</dbReference>
<dbReference type="Proteomes" id="UP000381378">
    <property type="component" value="Unassembled WGS sequence"/>
</dbReference>
<dbReference type="InterPro" id="IPR050708">
    <property type="entry name" value="T6SS_VgrG/RHS"/>
</dbReference>
<dbReference type="InterPro" id="IPR001826">
    <property type="entry name" value="RHS"/>
</dbReference>
<sequence length="343" mass="38283">MGHLVEKRSGLSRLQTFTYDCENRLVKAETLVNGKLESSGAYRYDSLGRRVAKVSAVNGVTEQKHFLWQGLRLLREETPGQSSLYLYEPGSYAPLARVDQVEGGEQQLYYFHTDQIGTPLEMTDREGRIVWQATYKAWGSIEALAVNEVEQNLRFQGQYFDDETGLHYNTFRYYDPGVGRFVTQDPIGLLGGDNLYQYAPNSTSWIDPWGLAFKSVNFEGSKELFPVSGNQKNIVSIQMQGSRGRDFTEAYRQAGLKEADVKAQGKFTWHHLDDFDPATGKTTMQLVTRSAHEASLPHTGSVAQFEKHFGLQSGAYGGKDAVGISQSKGWLKGRAPSTSSSTC</sequence>
<dbReference type="NCBIfam" id="TIGR03696">
    <property type="entry name" value="Rhs_assc_core"/>
    <property type="match status" value="1"/>
</dbReference>
<feature type="domain" description="RHS protein conserved region" evidence="1">
    <location>
        <begin position="109"/>
        <end position="141"/>
    </location>
</feature>
<accession>A0A5E7VR51</accession>
<dbReference type="Pfam" id="PF03527">
    <property type="entry name" value="RHS"/>
    <property type="match status" value="1"/>
</dbReference>
<reference evidence="2 3" key="1">
    <citation type="submission" date="2019-09" db="EMBL/GenBank/DDBJ databases">
        <authorList>
            <person name="Chandra G."/>
            <person name="Truman W A."/>
        </authorList>
    </citation>
    <scope>NUCLEOTIDE SEQUENCE [LARGE SCALE GENOMIC DNA]</scope>
    <source>
        <strain evidence="2">PS928</strain>
    </source>
</reference>